<name>A0ABQ9JMP8_9CUCU</name>
<evidence type="ECO:0000256" key="3">
    <source>
        <dbReference type="ARBA" id="ARBA00022833"/>
    </source>
</evidence>
<keyword evidence="3" id="KW-0862">Zinc</keyword>
<sequence length="228" mass="26380">MAFILSDESLNKLVCSSCEKYLSVKPVKIYSNGLTKCGRCVSNEDDGVISFFGLVAENALFPCINRYEGCQRYLQYSEVSDHEINCEARRYLCPLCPSHIYQPAPAYQFPNHYKRHHAKEILIQPEFFIDINEECEKNLFYCKNNCIYIINVRRYLNEKNLLLNASVLGSKERCKSIKQKICLYTIDKELLVETREKSCSTLDNNSNAFKIPLSTLITNLSPFYHLLI</sequence>
<evidence type="ECO:0000313" key="6">
    <source>
        <dbReference type="EMBL" id="KAJ8978697.1"/>
    </source>
</evidence>
<keyword evidence="1" id="KW-0479">Metal-binding</keyword>
<feature type="domain" description="SIAH-type" evidence="5">
    <location>
        <begin position="58"/>
        <end position="118"/>
    </location>
</feature>
<dbReference type="Pfam" id="PF21361">
    <property type="entry name" value="Sina_ZnF"/>
    <property type="match status" value="1"/>
</dbReference>
<organism evidence="6 7">
    <name type="scientific">Molorchus minor</name>
    <dbReference type="NCBI Taxonomy" id="1323400"/>
    <lineage>
        <taxon>Eukaryota</taxon>
        <taxon>Metazoa</taxon>
        <taxon>Ecdysozoa</taxon>
        <taxon>Arthropoda</taxon>
        <taxon>Hexapoda</taxon>
        <taxon>Insecta</taxon>
        <taxon>Pterygota</taxon>
        <taxon>Neoptera</taxon>
        <taxon>Endopterygota</taxon>
        <taxon>Coleoptera</taxon>
        <taxon>Polyphaga</taxon>
        <taxon>Cucujiformia</taxon>
        <taxon>Chrysomeloidea</taxon>
        <taxon>Cerambycidae</taxon>
        <taxon>Lamiinae</taxon>
        <taxon>Monochamini</taxon>
        <taxon>Molorchus</taxon>
    </lineage>
</organism>
<evidence type="ECO:0000256" key="2">
    <source>
        <dbReference type="ARBA" id="ARBA00022771"/>
    </source>
</evidence>
<protein>
    <recommendedName>
        <fullName evidence="5">SIAH-type domain-containing protein</fullName>
    </recommendedName>
</protein>
<dbReference type="PROSITE" id="PS51081">
    <property type="entry name" value="ZF_SIAH"/>
    <property type="match status" value="1"/>
</dbReference>
<evidence type="ECO:0000259" key="5">
    <source>
        <dbReference type="PROSITE" id="PS51081"/>
    </source>
</evidence>
<dbReference type="InterPro" id="IPR013083">
    <property type="entry name" value="Znf_RING/FYVE/PHD"/>
</dbReference>
<evidence type="ECO:0000313" key="7">
    <source>
        <dbReference type="Proteomes" id="UP001162164"/>
    </source>
</evidence>
<gene>
    <name evidence="6" type="ORF">NQ317_004225</name>
</gene>
<reference evidence="6" key="1">
    <citation type="journal article" date="2023" name="Insect Mol. Biol.">
        <title>Genome sequencing provides insights into the evolution of gene families encoding plant cell wall-degrading enzymes in longhorned beetles.</title>
        <authorList>
            <person name="Shin N.R."/>
            <person name="Okamura Y."/>
            <person name="Kirsch R."/>
            <person name="Pauchet Y."/>
        </authorList>
    </citation>
    <scope>NUCLEOTIDE SEQUENCE</scope>
    <source>
        <strain evidence="6">MMC_N1</strain>
    </source>
</reference>
<dbReference type="EMBL" id="JAPWTJ010000410">
    <property type="protein sequence ID" value="KAJ8978697.1"/>
    <property type="molecule type" value="Genomic_DNA"/>
</dbReference>
<comment type="caution">
    <text evidence="6">The sequence shown here is derived from an EMBL/GenBank/DDBJ whole genome shotgun (WGS) entry which is preliminary data.</text>
</comment>
<keyword evidence="2 4" id="KW-0863">Zinc-finger</keyword>
<evidence type="ECO:0000256" key="1">
    <source>
        <dbReference type="ARBA" id="ARBA00022723"/>
    </source>
</evidence>
<proteinExistence type="predicted"/>
<dbReference type="Gene3D" id="3.30.40.10">
    <property type="entry name" value="Zinc/RING finger domain, C3HC4 (zinc finger)"/>
    <property type="match status" value="1"/>
</dbReference>
<keyword evidence="7" id="KW-1185">Reference proteome</keyword>
<dbReference type="Proteomes" id="UP001162164">
    <property type="component" value="Unassembled WGS sequence"/>
</dbReference>
<accession>A0ABQ9JMP8</accession>
<dbReference type="SUPFAM" id="SSF49599">
    <property type="entry name" value="TRAF domain-like"/>
    <property type="match status" value="1"/>
</dbReference>
<evidence type="ECO:0000256" key="4">
    <source>
        <dbReference type="PROSITE-ProRule" id="PRU00455"/>
    </source>
</evidence>
<dbReference type="InterPro" id="IPR013010">
    <property type="entry name" value="Znf_SIAH"/>
</dbReference>